<dbReference type="InterPro" id="IPR002155">
    <property type="entry name" value="Thiolase"/>
</dbReference>
<dbReference type="NCBIfam" id="NF006102">
    <property type="entry name" value="PRK08256.1"/>
    <property type="match status" value="1"/>
</dbReference>
<dbReference type="InterPro" id="IPR020616">
    <property type="entry name" value="Thiolase_N"/>
</dbReference>
<evidence type="ECO:0000256" key="7">
    <source>
        <dbReference type="ARBA" id="ARBA00023140"/>
    </source>
</evidence>
<dbReference type="GO" id="GO:0008289">
    <property type="term" value="F:lipid binding"/>
    <property type="evidence" value="ECO:0007669"/>
    <property type="project" value="UniProtKB-KW"/>
</dbReference>
<dbReference type="InterPro" id="IPR020615">
    <property type="entry name" value="Thiolase_acyl_enz_int_AS"/>
</dbReference>
<evidence type="ECO:0000256" key="5">
    <source>
        <dbReference type="ARBA" id="ARBA00023055"/>
    </source>
</evidence>
<dbReference type="InterPro" id="IPR016039">
    <property type="entry name" value="Thiolase-like"/>
</dbReference>
<keyword evidence="6" id="KW-0446">Lipid-binding</keyword>
<dbReference type="GO" id="GO:0005777">
    <property type="term" value="C:peroxisome"/>
    <property type="evidence" value="ECO:0007669"/>
    <property type="project" value="UniProtKB-SubCell"/>
</dbReference>
<dbReference type="OrthoDB" id="542135at2759"/>
<sequence length="423" mass="46306">MLKLFNFWKGVQKTNQMAGSSKVFVIGVGMTKFTKPGTKPGDYPDWAKEAVLNALKDAKLEYRDIQQACVGFCYGESTSGQRALYEIGMTGIPIYNVNNNCSTGSTALYLAKQLIENGNVDCMLALGFEKMETGSLKPRYTDRLHPIDNHVKVLKELHEVTASPRNAQLFGNAGLEHMNKYGTKPEHFAKIAWKNHKHSTNNPYAQFQVEYSLEDILKSPSIHGYLTKLQCCPTSDGAAACILASESFVRRHGLEDQAIEILGMEMATDLPSLIKDKSMMKVVGYDMTKTAAEKLFSKTNIKPTDVDVVELHDCFSANELITYEALGLCPVGKAGELIDRGDNTYGGKYVINPSGGLISKGHPLGATGLAQCSELCWQLRGLADKRQVPNAKLALQHNLGLGGAVVVTLYRKGFATKGLNSKL</sequence>
<evidence type="ECO:0000256" key="2">
    <source>
        <dbReference type="ARBA" id="ARBA00012352"/>
    </source>
</evidence>
<dbReference type="EC" id="2.3.1.176" evidence="2"/>
<evidence type="ECO:0000256" key="8">
    <source>
        <dbReference type="ARBA" id="ARBA00032316"/>
    </source>
</evidence>
<gene>
    <name evidence="11" type="primary">SCP2_0</name>
    <name evidence="11" type="ORF">Bhyg_01709</name>
</gene>
<keyword evidence="7" id="KW-0576">Peroxisome</keyword>
<accession>A0A9Q0NAQ8</accession>
<name>A0A9Q0NAQ8_9DIPT</name>
<feature type="domain" description="Thiolase N-terminal" evidence="9">
    <location>
        <begin position="23"/>
        <end position="247"/>
    </location>
</feature>
<evidence type="ECO:0000256" key="1">
    <source>
        <dbReference type="ARBA" id="ARBA00004275"/>
    </source>
</evidence>
<dbReference type="InterPro" id="IPR020613">
    <property type="entry name" value="Thiolase_CS"/>
</dbReference>
<evidence type="ECO:0000256" key="6">
    <source>
        <dbReference type="ARBA" id="ARBA00023121"/>
    </source>
</evidence>
<dbReference type="Proteomes" id="UP001151699">
    <property type="component" value="Chromosome A"/>
</dbReference>
<reference evidence="11" key="1">
    <citation type="submission" date="2022-07" db="EMBL/GenBank/DDBJ databases">
        <authorList>
            <person name="Trinca V."/>
            <person name="Uliana J.V.C."/>
            <person name="Torres T.T."/>
            <person name="Ward R.J."/>
            <person name="Monesi N."/>
        </authorList>
    </citation>
    <scope>NUCLEOTIDE SEQUENCE</scope>
    <source>
        <strain evidence="11">HSMRA1968</strain>
        <tissue evidence="11">Whole embryos</tissue>
    </source>
</reference>
<dbReference type="FunFam" id="3.40.47.10:FF:000016">
    <property type="entry name" value="Non-specific lipid-transfer protein"/>
    <property type="match status" value="1"/>
</dbReference>
<dbReference type="Gene3D" id="3.40.47.10">
    <property type="match status" value="1"/>
</dbReference>
<dbReference type="PANTHER" id="PTHR42870">
    <property type="entry name" value="ACETYL-COA C-ACETYLTRANSFERASE"/>
    <property type="match status" value="1"/>
</dbReference>
<feature type="domain" description="Thiolase C-terminal" evidence="10">
    <location>
        <begin position="279"/>
        <end position="401"/>
    </location>
</feature>
<dbReference type="GO" id="GO:0006869">
    <property type="term" value="P:lipid transport"/>
    <property type="evidence" value="ECO:0007669"/>
    <property type="project" value="UniProtKB-KW"/>
</dbReference>
<dbReference type="InterPro" id="IPR055140">
    <property type="entry name" value="Thiolase_C_2"/>
</dbReference>
<organism evidence="11 12">
    <name type="scientific">Pseudolycoriella hygida</name>
    <dbReference type="NCBI Taxonomy" id="35572"/>
    <lineage>
        <taxon>Eukaryota</taxon>
        <taxon>Metazoa</taxon>
        <taxon>Ecdysozoa</taxon>
        <taxon>Arthropoda</taxon>
        <taxon>Hexapoda</taxon>
        <taxon>Insecta</taxon>
        <taxon>Pterygota</taxon>
        <taxon>Neoptera</taxon>
        <taxon>Endopterygota</taxon>
        <taxon>Diptera</taxon>
        <taxon>Nematocera</taxon>
        <taxon>Sciaroidea</taxon>
        <taxon>Sciaridae</taxon>
        <taxon>Pseudolycoriella</taxon>
    </lineage>
</organism>
<evidence type="ECO:0000313" key="11">
    <source>
        <dbReference type="EMBL" id="KAJ6646497.1"/>
    </source>
</evidence>
<dbReference type="PANTHER" id="PTHR42870:SF1">
    <property type="entry name" value="NON-SPECIFIC LIPID-TRANSFER PROTEIN-LIKE 2"/>
    <property type="match status" value="1"/>
</dbReference>
<dbReference type="PIRSF" id="PIRSF000429">
    <property type="entry name" value="Ac-CoA_Ac_transf"/>
    <property type="match status" value="1"/>
</dbReference>
<dbReference type="GO" id="GO:0016747">
    <property type="term" value="F:acyltransferase activity, transferring groups other than amino-acyl groups"/>
    <property type="evidence" value="ECO:0007669"/>
    <property type="project" value="InterPro"/>
</dbReference>
<dbReference type="SUPFAM" id="SSF53901">
    <property type="entry name" value="Thiolase-like"/>
    <property type="match status" value="1"/>
</dbReference>
<keyword evidence="3" id="KW-0813">Transport</keyword>
<dbReference type="PROSITE" id="PS00098">
    <property type="entry name" value="THIOLASE_1"/>
    <property type="match status" value="1"/>
</dbReference>
<protein>
    <recommendedName>
        <fullName evidence="2">propanoyl-CoA C-acyltransferase</fullName>
        <ecNumber evidence="2">2.3.1.176</ecNumber>
    </recommendedName>
    <alternativeName>
        <fullName evidence="8">Propanoyl-CoA C-acyltransferase</fullName>
    </alternativeName>
</protein>
<dbReference type="PROSITE" id="PS00737">
    <property type="entry name" value="THIOLASE_2"/>
    <property type="match status" value="1"/>
</dbReference>
<dbReference type="EMBL" id="WJQU01000001">
    <property type="protein sequence ID" value="KAJ6646497.1"/>
    <property type="molecule type" value="Genomic_DNA"/>
</dbReference>
<evidence type="ECO:0000259" key="9">
    <source>
        <dbReference type="Pfam" id="PF00108"/>
    </source>
</evidence>
<dbReference type="Pfam" id="PF00108">
    <property type="entry name" value="Thiolase_N"/>
    <property type="match status" value="1"/>
</dbReference>
<dbReference type="CDD" id="cd00829">
    <property type="entry name" value="SCP-x_thiolase"/>
    <property type="match status" value="1"/>
</dbReference>
<evidence type="ECO:0000256" key="3">
    <source>
        <dbReference type="ARBA" id="ARBA00022448"/>
    </source>
</evidence>
<keyword evidence="5" id="KW-0445">Lipid transport</keyword>
<evidence type="ECO:0000313" key="12">
    <source>
        <dbReference type="Proteomes" id="UP001151699"/>
    </source>
</evidence>
<comment type="subcellular location">
    <subcellularLocation>
        <location evidence="1">Peroxisome</location>
    </subcellularLocation>
</comment>
<evidence type="ECO:0000256" key="4">
    <source>
        <dbReference type="ARBA" id="ARBA00022679"/>
    </source>
</evidence>
<keyword evidence="4" id="KW-0808">Transferase</keyword>
<comment type="caution">
    <text evidence="11">The sequence shown here is derived from an EMBL/GenBank/DDBJ whole genome shotgun (WGS) entry which is preliminary data.</text>
</comment>
<keyword evidence="12" id="KW-1185">Reference proteome</keyword>
<proteinExistence type="predicted"/>
<dbReference type="Pfam" id="PF22691">
    <property type="entry name" value="Thiolase_C_1"/>
    <property type="match status" value="1"/>
</dbReference>
<dbReference type="AlphaFoldDB" id="A0A9Q0NAQ8"/>
<evidence type="ECO:0000259" key="10">
    <source>
        <dbReference type="Pfam" id="PF22691"/>
    </source>
</evidence>